<dbReference type="PANTHER" id="PTHR30390">
    <property type="entry name" value="SEDOHEPTULOSE 7-PHOSPHATE ISOMERASE / DNAA INITIATOR-ASSOCIATING FACTOR FOR REPLICATION INITIATION"/>
    <property type="match status" value="1"/>
</dbReference>
<gene>
    <name evidence="2" type="ORF">HNR10_001947</name>
</gene>
<evidence type="ECO:0000259" key="1">
    <source>
        <dbReference type="PROSITE" id="PS51464"/>
    </source>
</evidence>
<sequence length="196" mass="20401">MHTHLRRLHAALHDTDTALVEAWGRHAARALSSGHRLFACGNGGSAAEAQHLTAELTGRFETERLPLSAVALHADTSSLTAIANDYGYRQVYARQLRAHGRPGDLLVCLSTSGSSENVVAAAKAAHELGVTCWAMTGQGPSALEALSDGTVAVPAPSVSTVQEVHLALVHVFCAAVDDELDARGAIGAAPRQRAGS</sequence>
<feature type="domain" description="SIS" evidence="1">
    <location>
        <begin position="27"/>
        <end position="182"/>
    </location>
</feature>
<evidence type="ECO:0000313" key="2">
    <source>
        <dbReference type="EMBL" id="NYJ34066.1"/>
    </source>
</evidence>
<dbReference type="GO" id="GO:0016853">
    <property type="term" value="F:isomerase activity"/>
    <property type="evidence" value="ECO:0007669"/>
    <property type="project" value="UniProtKB-KW"/>
</dbReference>
<dbReference type="PANTHER" id="PTHR30390:SF6">
    <property type="entry name" value="DNAA INITIATOR-ASSOCIATING PROTEIN DIAA"/>
    <property type="match status" value="1"/>
</dbReference>
<dbReference type="InterPro" id="IPR001347">
    <property type="entry name" value="SIS_dom"/>
</dbReference>
<dbReference type="GO" id="GO:0097367">
    <property type="term" value="F:carbohydrate derivative binding"/>
    <property type="evidence" value="ECO:0007669"/>
    <property type="project" value="InterPro"/>
</dbReference>
<evidence type="ECO:0000313" key="3">
    <source>
        <dbReference type="Proteomes" id="UP000572051"/>
    </source>
</evidence>
<proteinExistence type="predicted"/>
<protein>
    <submittedName>
        <fullName evidence="2">D-sedoheptulose 7-phosphate isomerase</fullName>
        <ecNumber evidence="2">5.3.1.28</ecNumber>
    </submittedName>
</protein>
<dbReference type="InterPro" id="IPR050099">
    <property type="entry name" value="SIS_GmhA/DiaA_subfam"/>
</dbReference>
<organism evidence="2 3">
    <name type="scientific">Nocardiopsis aegyptia</name>
    <dbReference type="NCBI Taxonomy" id="220378"/>
    <lineage>
        <taxon>Bacteria</taxon>
        <taxon>Bacillati</taxon>
        <taxon>Actinomycetota</taxon>
        <taxon>Actinomycetes</taxon>
        <taxon>Streptosporangiales</taxon>
        <taxon>Nocardiopsidaceae</taxon>
        <taxon>Nocardiopsis</taxon>
    </lineage>
</organism>
<dbReference type="CDD" id="cd05006">
    <property type="entry name" value="SIS_GmhA"/>
    <property type="match status" value="1"/>
</dbReference>
<dbReference type="RefSeq" id="WP_179822530.1">
    <property type="nucleotide sequence ID" value="NZ_JACCFS010000001.1"/>
</dbReference>
<dbReference type="SUPFAM" id="SSF53697">
    <property type="entry name" value="SIS domain"/>
    <property type="match status" value="1"/>
</dbReference>
<reference evidence="2 3" key="1">
    <citation type="submission" date="2020-07" db="EMBL/GenBank/DDBJ databases">
        <title>Sequencing the genomes of 1000 actinobacteria strains.</title>
        <authorList>
            <person name="Klenk H.-P."/>
        </authorList>
    </citation>
    <scope>NUCLEOTIDE SEQUENCE [LARGE SCALE GENOMIC DNA]</scope>
    <source>
        <strain evidence="2 3">DSM 44442</strain>
    </source>
</reference>
<keyword evidence="2" id="KW-0413">Isomerase</keyword>
<dbReference type="Pfam" id="PF13580">
    <property type="entry name" value="SIS_2"/>
    <property type="match status" value="1"/>
</dbReference>
<dbReference type="Gene3D" id="3.40.50.10490">
    <property type="entry name" value="Glucose-6-phosphate isomerase like protein, domain 1"/>
    <property type="match status" value="1"/>
</dbReference>
<dbReference type="AlphaFoldDB" id="A0A7Z0J9I1"/>
<dbReference type="EMBL" id="JACCFS010000001">
    <property type="protein sequence ID" value="NYJ34066.1"/>
    <property type="molecule type" value="Genomic_DNA"/>
</dbReference>
<keyword evidence="3" id="KW-1185">Reference proteome</keyword>
<dbReference type="Proteomes" id="UP000572051">
    <property type="component" value="Unassembled WGS sequence"/>
</dbReference>
<dbReference type="PROSITE" id="PS51464">
    <property type="entry name" value="SIS"/>
    <property type="match status" value="1"/>
</dbReference>
<dbReference type="InterPro" id="IPR035461">
    <property type="entry name" value="GmhA/DiaA"/>
</dbReference>
<name>A0A7Z0J9I1_9ACTN</name>
<comment type="caution">
    <text evidence="2">The sequence shown here is derived from an EMBL/GenBank/DDBJ whole genome shotgun (WGS) entry which is preliminary data.</text>
</comment>
<dbReference type="InterPro" id="IPR046348">
    <property type="entry name" value="SIS_dom_sf"/>
</dbReference>
<dbReference type="GO" id="GO:1901135">
    <property type="term" value="P:carbohydrate derivative metabolic process"/>
    <property type="evidence" value="ECO:0007669"/>
    <property type="project" value="InterPro"/>
</dbReference>
<dbReference type="EC" id="5.3.1.28" evidence="2"/>
<accession>A0A7Z0J9I1</accession>